<name>D4ZDM9_SHEVD</name>
<dbReference type="RefSeq" id="WP_013049466.1">
    <property type="nucleotide sequence ID" value="NC_014012.1"/>
</dbReference>
<reference evidence="3" key="1">
    <citation type="journal article" date="2010" name="Mol. Biosyst.">
        <title>Complete genome sequence and comparative analysis of Shewanella violacea, a psychrophilic and piezophilic bacterium from deep sea floor sediments.</title>
        <authorList>
            <person name="Aono E."/>
            <person name="Baba T."/>
            <person name="Ara T."/>
            <person name="Nishi T."/>
            <person name="Nakamichi T."/>
            <person name="Inamoto E."/>
            <person name="Toyonaga H."/>
            <person name="Hasegawa M."/>
            <person name="Takai Y."/>
            <person name="Okumura Y."/>
            <person name="Baba M."/>
            <person name="Tomita M."/>
            <person name="Kato C."/>
            <person name="Oshima T."/>
            <person name="Nakasone K."/>
            <person name="Mori H."/>
        </authorList>
    </citation>
    <scope>NUCLEOTIDE SEQUENCE [LARGE SCALE GENOMIC DNA]</scope>
    <source>
        <strain evidence="3">JCM 10179 / CIP 106290 / LMG 19151 / DSS12</strain>
    </source>
</reference>
<dbReference type="Gene3D" id="3.30.750.24">
    <property type="entry name" value="STAS domain"/>
    <property type="match status" value="1"/>
</dbReference>
<dbReference type="eggNOG" id="ENOG5030PG7">
    <property type="taxonomic scope" value="Bacteria"/>
</dbReference>
<dbReference type="AlphaFoldDB" id="D4ZDM9"/>
<dbReference type="KEGG" id="svo:SVI_0180"/>
<evidence type="ECO:0000313" key="3">
    <source>
        <dbReference type="Proteomes" id="UP000002350"/>
    </source>
</evidence>
<keyword evidence="3" id="KW-1185">Reference proteome</keyword>
<dbReference type="InterPro" id="IPR002645">
    <property type="entry name" value="STAS_dom"/>
</dbReference>
<dbReference type="PROSITE" id="PS50801">
    <property type="entry name" value="STAS"/>
    <property type="match status" value="1"/>
</dbReference>
<dbReference type="STRING" id="637905.SVI_0180"/>
<dbReference type="SUPFAM" id="SSF52091">
    <property type="entry name" value="SpoIIaa-like"/>
    <property type="match status" value="1"/>
</dbReference>
<evidence type="ECO:0000313" key="2">
    <source>
        <dbReference type="EMBL" id="BAJ00151.1"/>
    </source>
</evidence>
<proteinExistence type="predicted"/>
<dbReference type="InterPro" id="IPR036513">
    <property type="entry name" value="STAS_dom_sf"/>
</dbReference>
<dbReference type="Pfam" id="PF13466">
    <property type="entry name" value="STAS_2"/>
    <property type="match status" value="1"/>
</dbReference>
<dbReference type="OrthoDB" id="6266894at2"/>
<evidence type="ECO:0000259" key="1">
    <source>
        <dbReference type="PROSITE" id="PS50801"/>
    </source>
</evidence>
<dbReference type="EMBL" id="AP011177">
    <property type="protein sequence ID" value="BAJ00151.1"/>
    <property type="molecule type" value="Genomic_DNA"/>
</dbReference>
<accession>D4ZDM9</accession>
<sequence>MSEQRIRLDSELTIRNIQPIFTQLSALLTHDEELHIDASQLSRVDTAGAQLLYLFSRTCASRSLKVDWLNCRPELKANLENLGISIPEIAIQELPAEQDEEKIL</sequence>
<dbReference type="InterPro" id="IPR058548">
    <property type="entry name" value="MlaB-like_STAS"/>
</dbReference>
<gene>
    <name evidence="2" type="ordered locus">SVI_0180</name>
</gene>
<protein>
    <recommendedName>
        <fullName evidence="1">STAS domain-containing protein</fullName>
    </recommendedName>
</protein>
<organism evidence="2 3">
    <name type="scientific">Shewanella violacea (strain JCM 10179 / CIP 106290 / LMG 19151 / DSS12)</name>
    <dbReference type="NCBI Taxonomy" id="637905"/>
    <lineage>
        <taxon>Bacteria</taxon>
        <taxon>Pseudomonadati</taxon>
        <taxon>Pseudomonadota</taxon>
        <taxon>Gammaproteobacteria</taxon>
        <taxon>Alteromonadales</taxon>
        <taxon>Shewanellaceae</taxon>
        <taxon>Shewanella</taxon>
    </lineage>
</organism>
<dbReference type="HOGENOM" id="CLU_2332102_0_0_6"/>
<feature type="domain" description="STAS" evidence="1">
    <location>
        <begin position="6"/>
        <end position="104"/>
    </location>
</feature>
<dbReference type="Proteomes" id="UP000002350">
    <property type="component" value="Chromosome"/>
</dbReference>